<dbReference type="EMBL" id="MLJW01000209">
    <property type="protein sequence ID" value="OIQ93372.1"/>
    <property type="molecule type" value="Genomic_DNA"/>
</dbReference>
<evidence type="ECO:0000256" key="1">
    <source>
        <dbReference type="SAM" id="MobiDB-lite"/>
    </source>
</evidence>
<dbReference type="PANTHER" id="PTHR33392">
    <property type="entry name" value="POLYISOPRENYL-TEICHOIC ACID--PEPTIDOGLYCAN TEICHOIC ACID TRANSFERASE TAGU"/>
    <property type="match status" value="1"/>
</dbReference>
<reference evidence="3" key="1">
    <citation type="submission" date="2016-10" db="EMBL/GenBank/DDBJ databases">
        <title>Sequence of Gallionella enrichment culture.</title>
        <authorList>
            <person name="Poehlein A."/>
            <person name="Muehling M."/>
            <person name="Daniel R."/>
        </authorList>
    </citation>
    <scope>NUCLEOTIDE SEQUENCE</scope>
</reference>
<dbReference type="PANTHER" id="PTHR33392:SF6">
    <property type="entry name" value="POLYISOPRENYL-TEICHOIC ACID--PEPTIDOGLYCAN TEICHOIC ACID TRANSFERASE TAGU"/>
    <property type="match status" value="1"/>
</dbReference>
<proteinExistence type="predicted"/>
<evidence type="ECO:0000313" key="3">
    <source>
        <dbReference type="EMBL" id="OIQ93372.1"/>
    </source>
</evidence>
<dbReference type="Pfam" id="PF03816">
    <property type="entry name" value="LytR_cpsA_psr"/>
    <property type="match status" value="1"/>
</dbReference>
<feature type="compositionally biased region" description="Low complexity" evidence="1">
    <location>
        <begin position="400"/>
        <end position="412"/>
    </location>
</feature>
<feature type="compositionally biased region" description="Low complexity" evidence="1">
    <location>
        <begin position="357"/>
        <end position="368"/>
    </location>
</feature>
<dbReference type="InterPro" id="IPR004474">
    <property type="entry name" value="LytR_CpsA_psr"/>
</dbReference>
<name>A0A1J5RMT5_9ZZZZ</name>
<accession>A0A1J5RMT5</accession>
<dbReference type="InterPro" id="IPR050922">
    <property type="entry name" value="LytR/CpsA/Psr_CW_biosynth"/>
</dbReference>
<dbReference type="AlphaFoldDB" id="A0A1J5RMT5"/>
<feature type="region of interest" description="Disordered" evidence="1">
    <location>
        <begin position="92"/>
        <end position="138"/>
    </location>
</feature>
<gene>
    <name evidence="3" type="ORF">GALL_247020</name>
</gene>
<protein>
    <submittedName>
        <fullName evidence="3">Cell envelope-related transcriptional attenuator domain protein</fullName>
    </submittedName>
</protein>
<feature type="compositionally biased region" description="Polar residues" evidence="1">
    <location>
        <begin position="100"/>
        <end position="116"/>
    </location>
</feature>
<evidence type="ECO:0000259" key="2">
    <source>
        <dbReference type="Pfam" id="PF03816"/>
    </source>
</evidence>
<feature type="domain" description="Cell envelope-related transcriptional attenuator" evidence="2">
    <location>
        <begin position="146"/>
        <end position="299"/>
    </location>
</feature>
<dbReference type="Gene3D" id="3.40.630.190">
    <property type="entry name" value="LCP protein"/>
    <property type="match status" value="1"/>
</dbReference>
<comment type="caution">
    <text evidence="3">The sequence shown here is derived from an EMBL/GenBank/DDBJ whole genome shotgun (WGS) entry which is preliminary data.</text>
</comment>
<sequence>MQQEAGSAQHTSTVHPWWRRLQSPPGTYDSGVPTCDATVARLSAVRHSHNLIEHHEDRAIAPALTTAPVFDTGRVATAQMRLRGNLASADVTTLRGVERPTSSARSDPNGPSNGSPVTLPPMSSDIRDDANAAIGGPSVRMRRGRTIVRHIAASRKRVDAVLMQRDPHAPIPARSMTDGESSEPQRERFSAVFAIGADTSGDTPSAVACAIRTVESVPGLPVDEFMVADFAGDILMVNLFGGAPICIPIATDSPKARRHVHRGYQTPGGTTALAGVRAQTGADVGDGSSASRIAREQQLAVTAREVITTNPLADIAPLLLLLDAATRSIDVNPELASMGTMARLAFNINGVPRASITSKTAPSTASATDPNPAGPGRACCRRPPLSRPQRPALPPRESSHPTTSLPSLPDAR</sequence>
<feature type="region of interest" description="Disordered" evidence="1">
    <location>
        <begin position="357"/>
        <end position="412"/>
    </location>
</feature>
<organism evidence="3">
    <name type="scientific">mine drainage metagenome</name>
    <dbReference type="NCBI Taxonomy" id="410659"/>
    <lineage>
        <taxon>unclassified sequences</taxon>
        <taxon>metagenomes</taxon>
        <taxon>ecological metagenomes</taxon>
    </lineage>
</organism>